<organism evidence="7 8">
    <name type="scientific">Usitatibacter rugosus</name>
    <dbReference type="NCBI Taxonomy" id="2732067"/>
    <lineage>
        <taxon>Bacteria</taxon>
        <taxon>Pseudomonadati</taxon>
        <taxon>Pseudomonadota</taxon>
        <taxon>Betaproteobacteria</taxon>
        <taxon>Nitrosomonadales</taxon>
        <taxon>Usitatibacteraceae</taxon>
        <taxon>Usitatibacter</taxon>
    </lineage>
</organism>
<dbReference type="InterPro" id="IPR013766">
    <property type="entry name" value="Thioredoxin_domain"/>
</dbReference>
<dbReference type="PANTHER" id="PTHR12151:SF25">
    <property type="entry name" value="LINALOOL DEHYDRATASE_ISOMERASE DOMAIN-CONTAINING PROTEIN"/>
    <property type="match status" value="1"/>
</dbReference>
<evidence type="ECO:0000313" key="8">
    <source>
        <dbReference type="Proteomes" id="UP000501534"/>
    </source>
</evidence>
<dbReference type="EMBL" id="CP053069">
    <property type="protein sequence ID" value="QJR09324.1"/>
    <property type="molecule type" value="Genomic_DNA"/>
</dbReference>
<evidence type="ECO:0000256" key="3">
    <source>
        <dbReference type="PIRSR" id="PIRSR603782-1"/>
    </source>
</evidence>
<accession>A0A6M4GS68</accession>
<dbReference type="SUPFAM" id="SSF52833">
    <property type="entry name" value="Thioredoxin-like"/>
    <property type="match status" value="1"/>
</dbReference>
<dbReference type="PROSITE" id="PS51352">
    <property type="entry name" value="THIOREDOXIN_2"/>
    <property type="match status" value="1"/>
</dbReference>
<dbReference type="AlphaFoldDB" id="A0A6M4GS68"/>
<feature type="domain" description="Thioredoxin" evidence="6">
    <location>
        <begin position="22"/>
        <end position="198"/>
    </location>
</feature>
<name>A0A6M4GS68_9PROT</name>
<evidence type="ECO:0000256" key="2">
    <source>
        <dbReference type="ARBA" id="ARBA00023008"/>
    </source>
</evidence>
<feature type="binding site" evidence="3">
    <location>
        <position position="163"/>
    </location>
    <ligand>
        <name>Cu cation</name>
        <dbReference type="ChEBI" id="CHEBI:23378"/>
    </ligand>
</feature>
<keyword evidence="2 3" id="KW-0186">Copper</keyword>
<dbReference type="PROSITE" id="PS51257">
    <property type="entry name" value="PROKAR_LIPOPROTEIN"/>
    <property type="match status" value="1"/>
</dbReference>
<keyword evidence="3" id="KW-0479">Metal-binding</keyword>
<dbReference type="FunFam" id="3.40.30.10:FF:000013">
    <property type="entry name" value="Blast:Protein SCO1 homolog, mitochondrial"/>
    <property type="match status" value="1"/>
</dbReference>
<feature type="signal peptide" evidence="5">
    <location>
        <begin position="1"/>
        <end position="20"/>
    </location>
</feature>
<dbReference type="Proteomes" id="UP000501534">
    <property type="component" value="Chromosome"/>
</dbReference>
<dbReference type="PANTHER" id="PTHR12151">
    <property type="entry name" value="ELECTRON TRANSPORT PROTIN SCO1/SENC FAMILY MEMBER"/>
    <property type="match status" value="1"/>
</dbReference>
<dbReference type="InterPro" id="IPR036249">
    <property type="entry name" value="Thioredoxin-like_sf"/>
</dbReference>
<feature type="disulfide bond" description="Redox-active" evidence="4">
    <location>
        <begin position="74"/>
        <end position="78"/>
    </location>
</feature>
<proteinExistence type="inferred from homology"/>
<gene>
    <name evidence="7" type="ORF">DSM104443_00362</name>
</gene>
<dbReference type="Gene3D" id="3.40.30.10">
    <property type="entry name" value="Glutaredoxin"/>
    <property type="match status" value="1"/>
</dbReference>
<feature type="binding site" evidence="3">
    <location>
        <position position="74"/>
    </location>
    <ligand>
        <name>Cu cation</name>
        <dbReference type="ChEBI" id="CHEBI:23378"/>
    </ligand>
</feature>
<evidence type="ECO:0000256" key="4">
    <source>
        <dbReference type="PIRSR" id="PIRSR603782-2"/>
    </source>
</evidence>
<dbReference type="InterPro" id="IPR003782">
    <property type="entry name" value="SCO1/SenC"/>
</dbReference>
<dbReference type="Pfam" id="PF02630">
    <property type="entry name" value="SCO1-SenC"/>
    <property type="match status" value="1"/>
</dbReference>
<keyword evidence="8" id="KW-1185">Reference proteome</keyword>
<feature type="chain" id="PRO_5026825739" description="Thioredoxin domain-containing protein" evidence="5">
    <location>
        <begin position="21"/>
        <end position="199"/>
    </location>
</feature>
<protein>
    <recommendedName>
        <fullName evidence="6">Thioredoxin domain-containing protein</fullName>
    </recommendedName>
</protein>
<keyword evidence="4" id="KW-1015">Disulfide bond</keyword>
<feature type="binding site" evidence="3">
    <location>
        <position position="78"/>
    </location>
    <ligand>
        <name>Cu cation</name>
        <dbReference type="ChEBI" id="CHEBI:23378"/>
    </ligand>
</feature>
<evidence type="ECO:0000256" key="5">
    <source>
        <dbReference type="SAM" id="SignalP"/>
    </source>
</evidence>
<dbReference type="RefSeq" id="WP_212756900.1">
    <property type="nucleotide sequence ID" value="NZ_CP053069.1"/>
</dbReference>
<dbReference type="KEGG" id="uru:DSM104443_00362"/>
<keyword evidence="5" id="KW-0732">Signal</keyword>
<comment type="similarity">
    <text evidence="1">Belongs to the SCO1/2 family.</text>
</comment>
<evidence type="ECO:0000256" key="1">
    <source>
        <dbReference type="ARBA" id="ARBA00010996"/>
    </source>
</evidence>
<dbReference type="GO" id="GO:0046872">
    <property type="term" value="F:metal ion binding"/>
    <property type="evidence" value="ECO:0007669"/>
    <property type="project" value="UniProtKB-KW"/>
</dbReference>
<dbReference type="CDD" id="cd02968">
    <property type="entry name" value="SCO"/>
    <property type="match status" value="1"/>
</dbReference>
<evidence type="ECO:0000259" key="6">
    <source>
        <dbReference type="PROSITE" id="PS51352"/>
    </source>
</evidence>
<sequence>MTRRRWISAALALGAAFASGCDKLGPSRSPFFGVDVTGAKMGGELRLKDSTGKDRALADFRGKVVALFFGYTHCPDVCPTTLADMAKAMKLLESDARRVQVLFVTVDPKRDTPELLGQYVPAFDPSFLGLWGDAGATTKATKDFNIYFQERAGKDAGSYTVDHTAQSFVIDKEGRLRLVWPYGIEPAQMAGDLKVLLNS</sequence>
<evidence type="ECO:0000313" key="7">
    <source>
        <dbReference type="EMBL" id="QJR09324.1"/>
    </source>
</evidence>
<reference evidence="7 8" key="1">
    <citation type="submission" date="2020-04" db="EMBL/GenBank/DDBJ databases">
        <title>Usitatibacter rugosus gen. nov., sp. nov. and Usitatibacter palustris sp. nov., novel members of Usitatibacteraceae fam. nov. within the order Nitrosomonadales isolated from soil.</title>
        <authorList>
            <person name="Huber K.J."/>
            <person name="Neumann-Schaal M."/>
            <person name="Geppert A."/>
            <person name="Luckner M."/>
            <person name="Wanner G."/>
            <person name="Overmann J."/>
        </authorList>
    </citation>
    <scope>NUCLEOTIDE SEQUENCE [LARGE SCALE GENOMIC DNA]</scope>
    <source>
        <strain evidence="7 8">0125_3</strain>
    </source>
</reference>